<dbReference type="EMBL" id="DVHA01000086">
    <property type="protein sequence ID" value="HIR60439.1"/>
    <property type="molecule type" value="Genomic_DNA"/>
</dbReference>
<organism evidence="2 3">
    <name type="scientific">Candidatus Faecivivens stercoravium</name>
    <dbReference type="NCBI Taxonomy" id="2840803"/>
    <lineage>
        <taxon>Bacteria</taxon>
        <taxon>Bacillati</taxon>
        <taxon>Bacillota</taxon>
        <taxon>Clostridia</taxon>
        <taxon>Eubacteriales</taxon>
        <taxon>Oscillospiraceae</taxon>
        <taxon>Oscillospiraceae incertae sedis</taxon>
        <taxon>Candidatus Faecivivens</taxon>
    </lineage>
</organism>
<dbReference type="Proteomes" id="UP000824241">
    <property type="component" value="Unassembled WGS sequence"/>
</dbReference>
<name>A0A9D1DX37_9FIRM</name>
<sequence>MSEKNSNEKRKVVVVQGRDIYEYRAFYQKFERAKYISHLDLYRAVQRTFQRADIPVWFTEGYNPHIYLTFPMPIFLGCEGVEESFDFRTTVDMEPEELMEKLNAAFPEGIRVTRMAAPVHKATEIARARYTLLVSSEGKTGEELRGLWEAFASSPEILAEKRTKKGMKTVDLKPMLFSSQAEAEGEALRLTLETACGIAENLSPVLLIDTFAAGNGFEADYRLIRRDGMYLENGEAFC</sequence>
<gene>
    <name evidence="2" type="ORF">IAB37_02530</name>
</gene>
<protein>
    <submittedName>
        <fullName evidence="2">DUF2344 domain-containing protein</fullName>
    </submittedName>
</protein>
<proteinExistence type="predicted"/>
<accession>A0A9D1DX37</accession>
<evidence type="ECO:0000313" key="2">
    <source>
        <dbReference type="EMBL" id="HIR60439.1"/>
    </source>
</evidence>
<dbReference type="Pfam" id="PF10105">
    <property type="entry name" value="DUF2344"/>
    <property type="match status" value="1"/>
</dbReference>
<reference evidence="2" key="1">
    <citation type="submission" date="2020-10" db="EMBL/GenBank/DDBJ databases">
        <authorList>
            <person name="Gilroy R."/>
        </authorList>
    </citation>
    <scope>NUCLEOTIDE SEQUENCE</scope>
    <source>
        <strain evidence="2">CHK189-12415</strain>
    </source>
</reference>
<reference evidence="2" key="2">
    <citation type="journal article" date="2021" name="PeerJ">
        <title>Extensive microbial diversity within the chicken gut microbiome revealed by metagenomics and culture.</title>
        <authorList>
            <person name="Gilroy R."/>
            <person name="Ravi A."/>
            <person name="Getino M."/>
            <person name="Pursley I."/>
            <person name="Horton D.L."/>
            <person name="Alikhan N.F."/>
            <person name="Baker D."/>
            <person name="Gharbi K."/>
            <person name="Hall N."/>
            <person name="Watson M."/>
            <person name="Adriaenssens E.M."/>
            <person name="Foster-Nyarko E."/>
            <person name="Jarju S."/>
            <person name="Secka A."/>
            <person name="Antonio M."/>
            <person name="Oren A."/>
            <person name="Chaudhuri R.R."/>
            <person name="La Ragione R."/>
            <person name="Hildebrand F."/>
            <person name="Pallen M.J."/>
        </authorList>
    </citation>
    <scope>NUCLEOTIDE SEQUENCE</scope>
    <source>
        <strain evidence="2">CHK189-12415</strain>
    </source>
</reference>
<comment type="caution">
    <text evidence="2">The sequence shown here is derived from an EMBL/GenBank/DDBJ whole genome shotgun (WGS) entry which is preliminary data.</text>
</comment>
<evidence type="ECO:0000259" key="1">
    <source>
        <dbReference type="Pfam" id="PF10105"/>
    </source>
</evidence>
<feature type="domain" description="DUF2344" evidence="1">
    <location>
        <begin position="23"/>
        <end position="204"/>
    </location>
</feature>
<dbReference type="InterPro" id="IPR018768">
    <property type="entry name" value="DUF2344"/>
</dbReference>
<dbReference type="NCBIfam" id="TIGR03936">
    <property type="entry name" value="sam_1_link_chp"/>
    <property type="match status" value="1"/>
</dbReference>
<evidence type="ECO:0000313" key="3">
    <source>
        <dbReference type="Proteomes" id="UP000824241"/>
    </source>
</evidence>
<dbReference type="AlphaFoldDB" id="A0A9D1DX37"/>